<dbReference type="RefSeq" id="WP_153374502.1">
    <property type="nucleotide sequence ID" value="NZ_WIVU01000043.1"/>
</dbReference>
<accession>A0A6L5HWS8</accession>
<dbReference type="PANTHER" id="PTHR43581">
    <property type="entry name" value="ATP/GTP PHOSPHATASE"/>
    <property type="match status" value="1"/>
</dbReference>
<dbReference type="Gene3D" id="3.40.50.300">
    <property type="entry name" value="P-loop containing nucleotide triphosphate hydrolases"/>
    <property type="match status" value="1"/>
</dbReference>
<dbReference type="InterPro" id="IPR027417">
    <property type="entry name" value="P-loop_NTPase"/>
</dbReference>
<evidence type="ECO:0000259" key="1">
    <source>
        <dbReference type="Pfam" id="PF13175"/>
    </source>
</evidence>
<comment type="caution">
    <text evidence="3">The sequence shown here is derived from an EMBL/GenBank/DDBJ whole genome shotgun (WGS) entry which is preliminary data.</text>
</comment>
<sequence>MPTPQITTLKIKNFGCIGAQGISIDIDKIVILVGANNAGKSTILRAFEVVADSLKLNEDEFHNRIVSPENLPEIEVHSIATDENKPGENWCTVLGDGKYLIKEKWTWTNVNAEPKRIGFNINHGRWAIAADGETMPWGANNVAKSRRPKPHRVNTFDNPEVQAKAITSLLKTVLEENIKTLKQNEDDKLSRYDTIVQNLITLRNESKISQQASVVVIQEQANQILEKIFPNHELKIISPESTAPIAIDLLGEEFDIEMGLIDGVSLPLEKQGSGTRRTALWTILKLLADKGVRARPASGKAKTLHEPVGPNTAHILLLDEPEVSLHPKAIQNARDVLYSLPDNENWQVMITTHSPSFIDLSKDHTTIIRVEKNAQDHIEATTLFRPSQAQLDEDDKENLKLINLFDSHVSDAFFGGNILVVEGDTEYAAFNYIKQKELEIGNNDYHDLNIIRARGKVTVASMMKILNHFQARYYVLHDTDRQRTKSKVKDRAASINGTTVYRITDIRNPAWTNNEKILNQMSANSRVIASIVNFEEAYFAEVVDSEKPENCINHLKSDPAAFNITKQLLDGILELNGVQLPNGAVAWTSIEEIDQRVTDWDAAIVIQA</sequence>
<name>A0A6L5HWS8_9PSED</name>
<dbReference type="Pfam" id="PF13175">
    <property type="entry name" value="AAA_15"/>
    <property type="match status" value="2"/>
</dbReference>
<dbReference type="AlphaFoldDB" id="A0A6L5HWS8"/>
<feature type="domain" description="Endonuclease GajA/Old nuclease/RecF-like AAA" evidence="1">
    <location>
        <begin position="6"/>
        <end position="63"/>
    </location>
</feature>
<dbReference type="CDD" id="cd01026">
    <property type="entry name" value="TOPRIM_OLD"/>
    <property type="match status" value="1"/>
</dbReference>
<dbReference type="InterPro" id="IPR034139">
    <property type="entry name" value="TOPRIM_OLD"/>
</dbReference>
<dbReference type="EMBL" id="WIVU01000043">
    <property type="protein sequence ID" value="MQU07703.1"/>
    <property type="molecule type" value="Genomic_DNA"/>
</dbReference>
<reference evidence="3 4" key="1">
    <citation type="submission" date="2019-10" db="EMBL/GenBank/DDBJ databases">
        <title>Evaluation of single-gene subtyping targets for Pseudomonas.</title>
        <authorList>
            <person name="Reichler S.J."/>
            <person name="Orsi R.H."/>
            <person name="Wiedmann M."/>
            <person name="Martin N.H."/>
            <person name="Murphy S.I."/>
        </authorList>
    </citation>
    <scope>NUCLEOTIDE SEQUENCE [LARGE SCALE GENOMIC DNA]</scope>
    <source>
        <strain evidence="3 4">FSL R10-1637</strain>
    </source>
</reference>
<organism evidence="3 4">
    <name type="scientific">Pseudomonas helleri</name>
    <dbReference type="NCBI Taxonomy" id="1608996"/>
    <lineage>
        <taxon>Bacteria</taxon>
        <taxon>Pseudomonadati</taxon>
        <taxon>Pseudomonadota</taxon>
        <taxon>Gammaproteobacteria</taxon>
        <taxon>Pseudomonadales</taxon>
        <taxon>Pseudomonadaceae</taxon>
        <taxon>Pseudomonas</taxon>
    </lineage>
</organism>
<gene>
    <name evidence="3" type="ORF">GHO27_18650</name>
</gene>
<feature type="domain" description="OLD protein-like TOPRIM" evidence="2">
    <location>
        <begin position="413"/>
        <end position="480"/>
    </location>
</feature>
<dbReference type="Pfam" id="PF20469">
    <property type="entry name" value="OLD-like_TOPRIM"/>
    <property type="match status" value="1"/>
</dbReference>
<evidence type="ECO:0000259" key="2">
    <source>
        <dbReference type="Pfam" id="PF20469"/>
    </source>
</evidence>
<dbReference type="Proteomes" id="UP000478064">
    <property type="component" value="Unassembled WGS sequence"/>
</dbReference>
<evidence type="ECO:0000313" key="3">
    <source>
        <dbReference type="EMBL" id="MQU07703.1"/>
    </source>
</evidence>
<dbReference type="SUPFAM" id="SSF52540">
    <property type="entry name" value="P-loop containing nucleoside triphosphate hydrolases"/>
    <property type="match status" value="1"/>
</dbReference>
<feature type="domain" description="Endonuclease GajA/Old nuclease/RecF-like AAA" evidence="1">
    <location>
        <begin position="159"/>
        <end position="358"/>
    </location>
</feature>
<proteinExistence type="predicted"/>
<dbReference type="PANTHER" id="PTHR43581:SF4">
    <property type="entry name" value="ATP_GTP PHOSPHATASE"/>
    <property type="match status" value="1"/>
</dbReference>
<protein>
    <submittedName>
        <fullName evidence="3">AAA family ATPase</fullName>
    </submittedName>
</protein>
<evidence type="ECO:0000313" key="4">
    <source>
        <dbReference type="Proteomes" id="UP000478064"/>
    </source>
</evidence>
<dbReference type="InterPro" id="IPR041685">
    <property type="entry name" value="AAA_GajA/Old/RecF-like"/>
</dbReference>
<dbReference type="InterPro" id="IPR051396">
    <property type="entry name" value="Bact_Antivir_Def_Nuclease"/>
</dbReference>
<dbReference type="CDD" id="cd00267">
    <property type="entry name" value="ABC_ATPase"/>
    <property type="match status" value="1"/>
</dbReference>